<dbReference type="EMBL" id="WUBI01000001">
    <property type="protein sequence ID" value="MWV42246.1"/>
    <property type="molecule type" value="Genomic_DNA"/>
</dbReference>
<dbReference type="AlphaFoldDB" id="A0A7X3LE74"/>
<gene>
    <name evidence="1" type="ORF">GRF59_01265</name>
</gene>
<evidence type="ECO:0000313" key="1">
    <source>
        <dbReference type="EMBL" id="MWV42246.1"/>
    </source>
</evidence>
<dbReference type="Proteomes" id="UP000460318">
    <property type="component" value="Unassembled WGS sequence"/>
</dbReference>
<evidence type="ECO:0000313" key="2">
    <source>
        <dbReference type="Proteomes" id="UP000460318"/>
    </source>
</evidence>
<organism evidence="1 2">
    <name type="scientific">Paenibacillus dendrobii</name>
    <dbReference type="NCBI Taxonomy" id="2691084"/>
    <lineage>
        <taxon>Bacteria</taxon>
        <taxon>Bacillati</taxon>
        <taxon>Bacillota</taxon>
        <taxon>Bacilli</taxon>
        <taxon>Bacillales</taxon>
        <taxon>Paenibacillaceae</taxon>
        <taxon>Paenibacillus</taxon>
    </lineage>
</organism>
<sequence>MFETDFAPFIIGAVQYEYHVILFLQTGVIIRGQAKSIRRKNLLVKTDDGEIEVDLSAIAQVFVLPQS</sequence>
<proteinExistence type="predicted"/>
<protein>
    <submittedName>
        <fullName evidence="1">Uncharacterized protein</fullName>
    </submittedName>
</protein>
<name>A0A7X3LE74_9BACL</name>
<accession>A0A7X3LE74</accession>
<reference evidence="1 2" key="1">
    <citation type="submission" date="2019-12" db="EMBL/GenBank/DDBJ databases">
        <title>Paenibacillus sp. nov., an endophytic bacterium isolated from the stem of Dendrobium.</title>
        <authorList>
            <person name="Zhao R."/>
        </authorList>
    </citation>
    <scope>NUCLEOTIDE SEQUENCE [LARGE SCALE GENOMIC DNA]</scope>
    <source>
        <strain evidence="1 2">HJL G12</strain>
    </source>
</reference>
<comment type="caution">
    <text evidence="1">The sequence shown here is derived from an EMBL/GenBank/DDBJ whole genome shotgun (WGS) entry which is preliminary data.</text>
</comment>
<dbReference type="RefSeq" id="WP_160495864.1">
    <property type="nucleotide sequence ID" value="NZ_WUBI01000001.1"/>
</dbReference>
<keyword evidence="2" id="KW-1185">Reference proteome</keyword>